<reference evidence="1 2" key="1">
    <citation type="submission" date="2017-03" db="EMBL/GenBank/DDBJ databases">
        <title>N. lactamica Y92-1009 whole genome sequence.</title>
        <authorList>
            <person name="Pandey A.K."/>
            <person name="Read R.C."/>
        </authorList>
    </citation>
    <scope>NUCLEOTIDE SEQUENCE [LARGE SCALE GENOMIC DNA]</scope>
    <source>
        <strain evidence="1 2">Y92-1009</strain>
    </source>
</reference>
<gene>
    <name evidence="1" type="ORF">B2G52_02000</name>
</gene>
<protein>
    <submittedName>
        <fullName evidence="1">50S ribosome-binding GTPase</fullName>
    </submittedName>
</protein>
<dbReference type="Gene3D" id="3.40.50.300">
    <property type="entry name" value="P-loop containing nucleotide triphosphate hydrolases"/>
    <property type="match status" value="1"/>
</dbReference>
<evidence type="ECO:0000313" key="1">
    <source>
        <dbReference type="EMBL" id="ARB03828.1"/>
    </source>
</evidence>
<dbReference type="GO" id="GO:0016020">
    <property type="term" value="C:membrane"/>
    <property type="evidence" value="ECO:0007669"/>
    <property type="project" value="InterPro"/>
</dbReference>
<dbReference type="InterPro" id="IPR027417">
    <property type="entry name" value="P-loop_NTPase"/>
</dbReference>
<dbReference type="InterPro" id="IPR007743">
    <property type="entry name" value="Immunity-related_GTPase-like"/>
</dbReference>
<name>A0AAU8VD86_NEILA</name>
<dbReference type="EMBL" id="CP019894">
    <property type="protein sequence ID" value="ARB03828.1"/>
    <property type="molecule type" value="Genomic_DNA"/>
</dbReference>
<accession>A0AAU8VD86</accession>
<dbReference type="SUPFAM" id="SSF52540">
    <property type="entry name" value="P-loop containing nucleoside triphosphate hydrolases"/>
    <property type="match status" value="1"/>
</dbReference>
<organism evidence="1 2">
    <name type="scientific">Neisseria lactamica</name>
    <dbReference type="NCBI Taxonomy" id="486"/>
    <lineage>
        <taxon>Bacteria</taxon>
        <taxon>Pseudomonadati</taxon>
        <taxon>Pseudomonadota</taxon>
        <taxon>Betaproteobacteria</taxon>
        <taxon>Neisseriales</taxon>
        <taxon>Neisseriaceae</taxon>
        <taxon>Neisseria</taxon>
    </lineage>
</organism>
<evidence type="ECO:0000313" key="2">
    <source>
        <dbReference type="Proteomes" id="UP000191249"/>
    </source>
</evidence>
<dbReference type="GO" id="GO:0005525">
    <property type="term" value="F:GTP binding"/>
    <property type="evidence" value="ECO:0007669"/>
    <property type="project" value="InterPro"/>
</dbReference>
<sequence length="355" mass="38896">MMFYSQVNKGKMMSLLKVFKDILNNKELNSEERHDLERAVKILQDTHVNILITGATGCGKSSTINALFSIDQAMGKSDGPVKEVAKVGVGVDPETMDIAKYELENMTIWDSPGLGDGEEADQRHRRNIINKLLEKDSNGNAVIDLVLVLLDGGSRDLGTSYELINNVIINTLKKSGEGRTDRLLVAINQCDMAMKGRNWDAEAGRPNAALENFLEEKVCSTRKRIQEATGVTVNPIYFSAGFKSEDEEQRPYNITRLLRYIITAMPSEKRVIVAEKINVEEIERDTSRRKQEERQEIDSSIGSALEKILGAAGGVVKDVVSTIASGVGTLIDSAAKTIGKAIGGAISTVASFFGW</sequence>
<dbReference type="AlphaFoldDB" id="A0AAU8VD86"/>
<proteinExistence type="predicted"/>
<dbReference type="Proteomes" id="UP000191249">
    <property type="component" value="Chromosome"/>
</dbReference>
<dbReference type="Pfam" id="PF05049">
    <property type="entry name" value="IIGP"/>
    <property type="match status" value="1"/>
</dbReference>
<dbReference type="CDD" id="cd00882">
    <property type="entry name" value="Ras_like_GTPase"/>
    <property type="match status" value="1"/>
</dbReference>